<protein>
    <submittedName>
        <fullName evidence="1">DUF72 domain-containing protein</fullName>
    </submittedName>
</protein>
<evidence type="ECO:0000313" key="2">
    <source>
        <dbReference type="Proteomes" id="UP000240608"/>
    </source>
</evidence>
<dbReference type="InterPro" id="IPR036520">
    <property type="entry name" value="UPF0759_sf"/>
</dbReference>
<dbReference type="PANTHER" id="PTHR30348:SF9">
    <property type="entry name" value="UPF0759 PROTEIN YECE"/>
    <property type="match status" value="1"/>
</dbReference>
<reference evidence="1 2" key="1">
    <citation type="submission" date="2018-03" db="EMBL/GenBank/DDBJ databases">
        <title>Cross-interface Injection: A General Nanoliter Liquid Handling Method Applied to Single Cells Genome Amplification Automated Nanoliter Liquid Handling Applied to Single Cell Multiple Displacement Amplification.</title>
        <authorList>
            <person name="Yun J."/>
            <person name="Xu P."/>
            <person name="Xu J."/>
            <person name="Dai X."/>
            <person name="Wang Y."/>
            <person name="Zheng X."/>
            <person name="Cao C."/>
            <person name="Yi Q."/>
            <person name="Zhu Y."/>
            <person name="Wang L."/>
            <person name="Dong Z."/>
            <person name="Huang Y."/>
            <person name="Huang L."/>
            <person name="Du W."/>
        </authorList>
    </citation>
    <scope>NUCLEOTIDE SEQUENCE [LARGE SCALE GENOMIC DNA]</scope>
    <source>
        <strain evidence="1 2">Z-D1-2</strain>
    </source>
</reference>
<dbReference type="PANTHER" id="PTHR30348">
    <property type="entry name" value="UNCHARACTERIZED PROTEIN YECE"/>
    <property type="match status" value="1"/>
</dbReference>
<sequence length="297" mass="34988">MKFGSVENPELVDFTLPKDHPDTEKVLKEKSGSLDEIYVGCAKWNKQDLKAFYPRGTKDELAYYSQQFNSIELNATFYNNYGSDQIQKWTEKVPVDFRFFPKVNNYISHIKRLNEIEMPLEEFCTNIRSFDKKLGMAFLQLHDNFGPKNKDRLEEFLKLWHADLPLAVELRNTAWFNEEGQAEWVYDLFEYYNVANIIADTAGRRDLLHMRLTSPVAFVRYVGANHESDYQRLDDWIERIKEWKTQGLQKLYFFVHQNLEKASPYLSAYFIENLNKAVGSELIPPTLPEDLFSGKKY</sequence>
<gene>
    <name evidence="1" type="ORF">C9994_08030</name>
</gene>
<dbReference type="InterPro" id="IPR002763">
    <property type="entry name" value="DUF72"/>
</dbReference>
<dbReference type="EMBL" id="PYVU01000057">
    <property type="protein sequence ID" value="PTB96303.1"/>
    <property type="molecule type" value="Genomic_DNA"/>
</dbReference>
<name>A0A2T4DR70_9BACT</name>
<dbReference type="Pfam" id="PF01904">
    <property type="entry name" value="DUF72"/>
    <property type="match status" value="1"/>
</dbReference>
<comment type="caution">
    <text evidence="1">The sequence shown here is derived from an EMBL/GenBank/DDBJ whole genome shotgun (WGS) entry which is preliminary data.</text>
</comment>
<dbReference type="SUPFAM" id="SSF117396">
    <property type="entry name" value="TM1631-like"/>
    <property type="match status" value="1"/>
</dbReference>
<accession>A0A2T4DR70</accession>
<evidence type="ECO:0000313" key="1">
    <source>
        <dbReference type="EMBL" id="PTB96303.1"/>
    </source>
</evidence>
<organism evidence="1 2">
    <name type="scientific">Marivirga lumbricoides</name>
    <dbReference type="NCBI Taxonomy" id="1046115"/>
    <lineage>
        <taxon>Bacteria</taxon>
        <taxon>Pseudomonadati</taxon>
        <taxon>Bacteroidota</taxon>
        <taxon>Cytophagia</taxon>
        <taxon>Cytophagales</taxon>
        <taxon>Marivirgaceae</taxon>
        <taxon>Marivirga</taxon>
    </lineage>
</organism>
<dbReference type="Proteomes" id="UP000240608">
    <property type="component" value="Unassembled WGS sequence"/>
</dbReference>
<dbReference type="AlphaFoldDB" id="A0A2T4DR70"/>
<dbReference type="Gene3D" id="3.20.20.410">
    <property type="entry name" value="Protein of unknown function UPF0759"/>
    <property type="match status" value="1"/>
</dbReference>
<proteinExistence type="predicted"/>